<evidence type="ECO:0000259" key="5">
    <source>
        <dbReference type="Pfam" id="PF08100"/>
    </source>
</evidence>
<evidence type="ECO:0000256" key="1">
    <source>
        <dbReference type="ARBA" id="ARBA00022603"/>
    </source>
</evidence>
<dbReference type="GO" id="GO:0008171">
    <property type="term" value="F:O-methyltransferase activity"/>
    <property type="evidence" value="ECO:0007669"/>
    <property type="project" value="InterPro"/>
</dbReference>
<dbReference type="GO" id="GO:0032259">
    <property type="term" value="P:methylation"/>
    <property type="evidence" value="ECO:0007669"/>
    <property type="project" value="UniProtKB-KW"/>
</dbReference>
<dbReference type="InterPro" id="IPR001077">
    <property type="entry name" value="COMT_C"/>
</dbReference>
<dbReference type="PANTHER" id="PTHR11746">
    <property type="entry name" value="O-METHYLTRANSFERASE"/>
    <property type="match status" value="1"/>
</dbReference>
<evidence type="ECO:0000259" key="4">
    <source>
        <dbReference type="Pfam" id="PF00891"/>
    </source>
</evidence>
<dbReference type="Gene3D" id="3.40.50.150">
    <property type="entry name" value="Vaccinia Virus protein VP39"/>
    <property type="match status" value="2"/>
</dbReference>
<evidence type="ECO:0000313" key="6">
    <source>
        <dbReference type="EMBL" id="KAF5729130.1"/>
    </source>
</evidence>
<evidence type="ECO:0000256" key="2">
    <source>
        <dbReference type="ARBA" id="ARBA00022679"/>
    </source>
</evidence>
<dbReference type="InterPro" id="IPR029063">
    <property type="entry name" value="SAM-dependent_MTases_sf"/>
</dbReference>
<dbReference type="GO" id="GO:0009717">
    <property type="term" value="P:isoflavonoid biosynthetic process"/>
    <property type="evidence" value="ECO:0007669"/>
    <property type="project" value="UniProtKB-ARBA"/>
</dbReference>
<feature type="domain" description="O-methyltransferase C-terminal" evidence="4">
    <location>
        <begin position="265"/>
        <end position="305"/>
    </location>
</feature>
<accession>A0A7J7C4Q2</accession>
<dbReference type="SUPFAM" id="SSF46785">
    <property type="entry name" value="Winged helix' DNA-binding domain"/>
    <property type="match status" value="1"/>
</dbReference>
<sequence length="323" mass="35838">MGSKHIEGANEVFQAQTHLYNHILNYINSMSLKCAVQLGISDIIHNHGKPMTLSELVSALQINPTRTGCMYRLMRMLVQSGIFAETKLNDGQNSTAYALTPSSSLLVKDNSNCLSPFVLAMLRPVFVTPYHTLGDWFRSAVPTPFEQAHGMTLWEYGVQDPEFNSLFNEAMSSDSQLMNLVIKDCNQIFEGLSSLVDVGGGNGSISRIISEAFPDIKCTVLDLPHVVADLTGSKNLEFIGGDMFLSIPPADALLLKANVVINEKKEEHELTETKLLFDMLMMVAVTGRERSEKEWEGLFLEAGFSHYKITPLFGLRSLIEVFP</sequence>
<dbReference type="Pfam" id="PF08100">
    <property type="entry name" value="Dimerisation"/>
    <property type="match status" value="1"/>
</dbReference>
<dbReference type="PROSITE" id="PS51683">
    <property type="entry name" value="SAM_OMT_II"/>
    <property type="match status" value="1"/>
</dbReference>
<keyword evidence="3" id="KW-0949">S-adenosyl-L-methionine</keyword>
<dbReference type="SUPFAM" id="SSF53335">
    <property type="entry name" value="S-adenosyl-L-methionine-dependent methyltransferases"/>
    <property type="match status" value="1"/>
</dbReference>
<dbReference type="InterPro" id="IPR036390">
    <property type="entry name" value="WH_DNA-bd_sf"/>
</dbReference>
<dbReference type="Proteomes" id="UP000593562">
    <property type="component" value="Unassembled WGS sequence"/>
</dbReference>
<gene>
    <name evidence="6" type="ORF">HS088_TW21G01288</name>
</gene>
<feature type="domain" description="O-methyltransferase C-terminal" evidence="4">
    <location>
        <begin position="130"/>
        <end position="257"/>
    </location>
</feature>
<feature type="domain" description="O-methyltransferase dimerisation" evidence="5">
    <location>
        <begin position="21"/>
        <end position="109"/>
    </location>
</feature>
<dbReference type="InParanoid" id="A0A7J7C4Q2"/>
<dbReference type="EMBL" id="JAAARO010000021">
    <property type="protein sequence ID" value="KAF5729130.1"/>
    <property type="molecule type" value="Genomic_DNA"/>
</dbReference>
<keyword evidence="1 6" id="KW-0489">Methyltransferase</keyword>
<keyword evidence="7" id="KW-1185">Reference proteome</keyword>
<dbReference type="FunFam" id="1.10.10.10:FF:000213">
    <property type="entry name" value="Coniferyl alcohol 9-O-methyltransferase"/>
    <property type="match status" value="1"/>
</dbReference>
<dbReference type="Gene3D" id="1.10.10.10">
    <property type="entry name" value="Winged helix-like DNA-binding domain superfamily/Winged helix DNA-binding domain"/>
    <property type="match status" value="1"/>
</dbReference>
<dbReference type="InterPro" id="IPR036388">
    <property type="entry name" value="WH-like_DNA-bd_sf"/>
</dbReference>
<evidence type="ECO:0000313" key="7">
    <source>
        <dbReference type="Proteomes" id="UP000593562"/>
    </source>
</evidence>
<comment type="caution">
    <text evidence="6">The sequence shown here is derived from an EMBL/GenBank/DDBJ whole genome shotgun (WGS) entry which is preliminary data.</text>
</comment>
<dbReference type="InterPro" id="IPR016461">
    <property type="entry name" value="COMT-like"/>
</dbReference>
<dbReference type="AlphaFoldDB" id="A0A7J7C4Q2"/>
<dbReference type="PIRSF" id="PIRSF005739">
    <property type="entry name" value="O-mtase"/>
    <property type="match status" value="1"/>
</dbReference>
<organism evidence="6 7">
    <name type="scientific">Tripterygium wilfordii</name>
    <name type="common">Thunder God vine</name>
    <dbReference type="NCBI Taxonomy" id="458696"/>
    <lineage>
        <taxon>Eukaryota</taxon>
        <taxon>Viridiplantae</taxon>
        <taxon>Streptophyta</taxon>
        <taxon>Embryophyta</taxon>
        <taxon>Tracheophyta</taxon>
        <taxon>Spermatophyta</taxon>
        <taxon>Magnoliopsida</taxon>
        <taxon>eudicotyledons</taxon>
        <taxon>Gunneridae</taxon>
        <taxon>Pentapetalae</taxon>
        <taxon>rosids</taxon>
        <taxon>fabids</taxon>
        <taxon>Celastrales</taxon>
        <taxon>Celastraceae</taxon>
        <taxon>Tripterygium</taxon>
    </lineage>
</organism>
<dbReference type="Pfam" id="PF00891">
    <property type="entry name" value="Methyltransf_2"/>
    <property type="match status" value="2"/>
</dbReference>
<name>A0A7J7C4Q2_TRIWF</name>
<dbReference type="GO" id="GO:0008757">
    <property type="term" value="F:S-adenosylmethionine-dependent methyltransferase activity"/>
    <property type="evidence" value="ECO:0007669"/>
    <property type="project" value="UniProtKB-ARBA"/>
</dbReference>
<dbReference type="FunCoup" id="A0A7J7C4Q2">
    <property type="interactions" value="675"/>
</dbReference>
<dbReference type="GO" id="GO:0046983">
    <property type="term" value="F:protein dimerization activity"/>
    <property type="evidence" value="ECO:0007669"/>
    <property type="project" value="InterPro"/>
</dbReference>
<keyword evidence="2 6" id="KW-0808">Transferase</keyword>
<proteinExistence type="predicted"/>
<protein>
    <submittedName>
        <fullName evidence="6">Putative o-methyltransferase</fullName>
    </submittedName>
</protein>
<reference evidence="6 7" key="1">
    <citation type="journal article" date="2020" name="Nat. Commun.">
        <title>Genome of Tripterygium wilfordii and identification of cytochrome P450 involved in triptolide biosynthesis.</title>
        <authorList>
            <person name="Tu L."/>
            <person name="Su P."/>
            <person name="Zhang Z."/>
            <person name="Gao L."/>
            <person name="Wang J."/>
            <person name="Hu T."/>
            <person name="Zhou J."/>
            <person name="Zhang Y."/>
            <person name="Zhao Y."/>
            <person name="Liu Y."/>
            <person name="Song Y."/>
            <person name="Tong Y."/>
            <person name="Lu Y."/>
            <person name="Yang J."/>
            <person name="Xu C."/>
            <person name="Jia M."/>
            <person name="Peters R.J."/>
            <person name="Huang L."/>
            <person name="Gao W."/>
        </authorList>
    </citation>
    <scope>NUCLEOTIDE SEQUENCE [LARGE SCALE GENOMIC DNA]</scope>
    <source>
        <strain evidence="7">cv. XIE 37</strain>
        <tissue evidence="6">Leaf</tissue>
    </source>
</reference>
<dbReference type="InterPro" id="IPR012967">
    <property type="entry name" value="COMT_dimerisation"/>
</dbReference>
<evidence type="ECO:0000256" key="3">
    <source>
        <dbReference type="ARBA" id="ARBA00022691"/>
    </source>
</evidence>